<evidence type="ECO:0000313" key="2">
    <source>
        <dbReference type="Proteomes" id="UP000229523"/>
    </source>
</evidence>
<dbReference type="CDD" id="cd02796">
    <property type="entry name" value="tRNA_bind_bactPheRS"/>
    <property type="match status" value="1"/>
</dbReference>
<dbReference type="SUPFAM" id="SSF50249">
    <property type="entry name" value="Nucleic acid-binding proteins"/>
    <property type="match status" value="1"/>
</dbReference>
<name>A0A2G5NNX9_9STAP</name>
<dbReference type="PROSITE" id="PS50886">
    <property type="entry name" value="TRBD"/>
    <property type="match status" value="1"/>
</dbReference>
<dbReference type="InterPro" id="IPR027855">
    <property type="entry name" value="DUF4479"/>
</dbReference>
<dbReference type="InterPro" id="IPR002547">
    <property type="entry name" value="tRNA-bd_dom"/>
</dbReference>
<dbReference type="Pfam" id="PF14794">
    <property type="entry name" value="DUF4479"/>
    <property type="match status" value="1"/>
</dbReference>
<dbReference type="InterPro" id="IPR037154">
    <property type="entry name" value="YtpR-like_sf"/>
</dbReference>
<dbReference type="NCBIfam" id="NF045760">
    <property type="entry name" value="YtpR"/>
    <property type="match status" value="1"/>
</dbReference>
<dbReference type="Gene3D" id="3.30.1940.10">
    <property type="entry name" value="YtpR-like"/>
    <property type="match status" value="1"/>
</dbReference>
<dbReference type="GO" id="GO:0000049">
    <property type="term" value="F:tRNA binding"/>
    <property type="evidence" value="ECO:0007669"/>
    <property type="project" value="UniProtKB-UniRule"/>
</dbReference>
<comment type="caution">
    <text evidence="1">The sequence shown here is derived from an EMBL/GenBank/DDBJ whole genome shotgun (WGS) entry which is preliminary data.</text>
</comment>
<dbReference type="Pfam" id="PF01588">
    <property type="entry name" value="tRNA_bind"/>
    <property type="match status" value="1"/>
</dbReference>
<organism evidence="1 2">
    <name type="scientific">Macrococcoides goetzii</name>
    <dbReference type="NCBI Taxonomy" id="1891097"/>
    <lineage>
        <taxon>Bacteria</taxon>
        <taxon>Bacillati</taxon>
        <taxon>Bacillota</taxon>
        <taxon>Bacilli</taxon>
        <taxon>Bacillales</taxon>
        <taxon>Staphylococcaceae</taxon>
        <taxon>Macrococcoides</taxon>
    </lineage>
</organism>
<dbReference type="RefSeq" id="WP_099579825.1">
    <property type="nucleotide sequence ID" value="NZ_MJBI02000001.1"/>
</dbReference>
<sequence>MNIFYNKVVGDYLFITLEPVDGPFEYITNGDIITIKKDGKVVGYNVSGVASLGLDTNGQVKLDENLMSKINDLLLQKGLEAPLEVDLSPKFVVGYVETCEKHPDADKLNVTTVDVGTEKLQIVCGAKNIAQGQKVVVAKVGAVMPSGMQIKDAELRGVPSKGMICSERELGLTDSEEKKGILVLDDSREIGEDFFKAE</sequence>
<dbReference type="FunFam" id="2.40.50.140:FF:000045">
    <property type="entry name" value="Phenylalanine--tRNA ligase beta subunit"/>
    <property type="match status" value="1"/>
</dbReference>
<gene>
    <name evidence="1" type="ORF">BFS35_000440</name>
</gene>
<dbReference type="EMBL" id="MJBI02000001">
    <property type="protein sequence ID" value="RAI82184.1"/>
    <property type="molecule type" value="Genomic_DNA"/>
</dbReference>
<keyword evidence="2" id="KW-1185">Reference proteome</keyword>
<dbReference type="Gene3D" id="2.40.50.140">
    <property type="entry name" value="Nucleic acid-binding proteins"/>
    <property type="match status" value="1"/>
</dbReference>
<dbReference type="AlphaFoldDB" id="A0A2G5NNX9"/>
<reference evidence="1 2" key="1">
    <citation type="journal article" date="2018" name="Front. Microbiol.">
        <title>Description and Comparative Genomics of Macrococcus caseolyticus subsp. hominis subsp. nov., Macrococcus goetzii sp. nov., Macrococcus epidermidis sp. nov., and Macrococcus bohemicus sp. nov., Novel Macrococci From Human Clinical Material With Virulence Potential and Suspected Uptake of Foreign DNA by Natural Transformation.</title>
        <authorList>
            <person name="Maslanova I."/>
            <person name="Wertheimer Z."/>
            <person name="Sedlacek I."/>
            <person name="Svec P."/>
            <person name="Indrakova A."/>
            <person name="Kovarovic V."/>
            <person name="Schumann P."/>
            <person name="Sproer C."/>
            <person name="Kralova S."/>
            <person name="Sedo O."/>
            <person name="Kristofova L."/>
            <person name="Vrbovska V."/>
            <person name="Fuzik T."/>
            <person name="Petras P."/>
            <person name="Zdrahal Z."/>
            <person name="Ruzickova V."/>
            <person name="Doskar J."/>
            <person name="Pantucek R."/>
        </authorList>
    </citation>
    <scope>NUCLEOTIDE SEQUENCE [LARGE SCALE GENOMIC DNA]</scope>
    <source>
        <strain evidence="1 2">CCM 4927</strain>
    </source>
</reference>
<dbReference type="InterPro" id="IPR033714">
    <property type="entry name" value="tRNA_bind_bactPheRS"/>
</dbReference>
<accession>A0A2G5NNX9</accession>
<protein>
    <submittedName>
        <fullName evidence="1">DUF4479 domain-containing protein</fullName>
    </submittedName>
</protein>
<dbReference type="OrthoDB" id="9805455at2"/>
<dbReference type="InterPro" id="IPR012340">
    <property type="entry name" value="NA-bd_OB-fold"/>
</dbReference>
<dbReference type="Proteomes" id="UP000229523">
    <property type="component" value="Unassembled WGS sequence"/>
</dbReference>
<proteinExistence type="predicted"/>
<evidence type="ECO:0000313" key="1">
    <source>
        <dbReference type="EMBL" id="RAI82184.1"/>
    </source>
</evidence>